<keyword evidence="4" id="KW-0433">Leucine-rich repeat</keyword>
<dbReference type="InterPro" id="IPR030217">
    <property type="entry name" value="NXF_fam"/>
</dbReference>
<dbReference type="PROSITE" id="PS51450">
    <property type="entry name" value="LRR"/>
    <property type="match status" value="1"/>
</dbReference>
<evidence type="ECO:0000259" key="10">
    <source>
        <dbReference type="PROSITE" id="PS51281"/>
    </source>
</evidence>
<dbReference type="AlphaFoldDB" id="A0AAV0XA23"/>
<keyword evidence="5" id="KW-0677">Repeat</keyword>
<dbReference type="SUPFAM" id="SSF54427">
    <property type="entry name" value="NTF2-like"/>
    <property type="match status" value="1"/>
</dbReference>
<accession>A0AAV0XA23</accession>
<dbReference type="Pfam" id="PF09162">
    <property type="entry name" value="Tap-RNA_bind"/>
    <property type="match status" value="1"/>
</dbReference>
<dbReference type="PROSITE" id="PS50177">
    <property type="entry name" value="NTF2_DOMAIN"/>
    <property type="match status" value="1"/>
</dbReference>
<dbReference type="InterPro" id="IPR032675">
    <property type="entry name" value="LRR_dom_sf"/>
</dbReference>
<protein>
    <recommendedName>
        <fullName evidence="13">Nuclear RNA export factor 1</fullName>
    </recommendedName>
</protein>
<dbReference type="InterPro" id="IPR057125">
    <property type="entry name" value="NXF1/2/3/5-like_LRR"/>
</dbReference>
<dbReference type="Pfam" id="PF24048">
    <property type="entry name" value="LRR_NXF1-5"/>
    <property type="match status" value="1"/>
</dbReference>
<evidence type="ECO:0000256" key="7">
    <source>
        <dbReference type="ARBA" id="ARBA00023242"/>
    </source>
</evidence>
<dbReference type="PANTHER" id="PTHR10662:SF22">
    <property type="entry name" value="NUCLEAR RNA EXPORT FACTOR 1"/>
    <property type="match status" value="1"/>
</dbReference>
<dbReference type="Gene3D" id="3.10.450.50">
    <property type="match status" value="1"/>
</dbReference>
<name>A0AAV0XA23_9HEMI</name>
<dbReference type="Pfam" id="PF22602">
    <property type="entry name" value="NXF_NTF2"/>
    <property type="match status" value="1"/>
</dbReference>
<evidence type="ECO:0000256" key="8">
    <source>
        <dbReference type="SAM" id="MobiDB-lite"/>
    </source>
</evidence>
<reference evidence="11 12" key="1">
    <citation type="submission" date="2023-01" db="EMBL/GenBank/DDBJ databases">
        <authorList>
            <person name="Whitehead M."/>
        </authorList>
    </citation>
    <scope>NUCLEOTIDE SEQUENCE [LARGE SCALE GENOMIC DNA]</scope>
</reference>
<comment type="similarity">
    <text evidence="2">Belongs to the NXF family.</text>
</comment>
<dbReference type="InterPro" id="IPR015245">
    <property type="entry name" value="Tap_RNA-bd"/>
</dbReference>
<feature type="compositionally biased region" description="Basic and acidic residues" evidence="8">
    <location>
        <begin position="15"/>
        <end position="86"/>
    </location>
</feature>
<dbReference type="InterPro" id="IPR001611">
    <property type="entry name" value="Leu-rich_rpt"/>
</dbReference>
<dbReference type="GO" id="GO:0016973">
    <property type="term" value="P:poly(A)+ mRNA export from nucleus"/>
    <property type="evidence" value="ECO:0007669"/>
    <property type="project" value="TreeGrafter"/>
</dbReference>
<dbReference type="EMBL" id="CARXXK010000004">
    <property type="protein sequence ID" value="CAI6365160.1"/>
    <property type="molecule type" value="Genomic_DNA"/>
</dbReference>
<dbReference type="Gene3D" id="3.30.70.330">
    <property type="match status" value="1"/>
</dbReference>
<dbReference type="PANTHER" id="PTHR10662">
    <property type="entry name" value="NUCLEAR RNA EXPORT FACTOR"/>
    <property type="match status" value="1"/>
</dbReference>
<keyword evidence="6" id="KW-0509">mRNA transport</keyword>
<evidence type="ECO:0000256" key="5">
    <source>
        <dbReference type="ARBA" id="ARBA00022737"/>
    </source>
</evidence>
<dbReference type="Gene3D" id="3.80.10.10">
    <property type="entry name" value="Ribonuclease Inhibitor"/>
    <property type="match status" value="1"/>
</dbReference>
<dbReference type="InterPro" id="IPR005637">
    <property type="entry name" value="TAP_C_dom"/>
</dbReference>
<dbReference type="SMART" id="SM00804">
    <property type="entry name" value="TAP_C"/>
    <property type="match status" value="1"/>
</dbReference>
<comment type="subcellular location">
    <subcellularLocation>
        <location evidence="1">Nucleus</location>
        <location evidence="1">Nucleoplasm</location>
    </subcellularLocation>
</comment>
<dbReference type="SUPFAM" id="SSF54928">
    <property type="entry name" value="RNA-binding domain, RBD"/>
    <property type="match status" value="1"/>
</dbReference>
<evidence type="ECO:0000256" key="1">
    <source>
        <dbReference type="ARBA" id="ARBA00004642"/>
    </source>
</evidence>
<dbReference type="InterPro" id="IPR012677">
    <property type="entry name" value="Nucleotide-bd_a/b_plait_sf"/>
</dbReference>
<evidence type="ECO:0000259" key="9">
    <source>
        <dbReference type="PROSITE" id="PS50177"/>
    </source>
</evidence>
<dbReference type="GO" id="GO:0005654">
    <property type="term" value="C:nucleoplasm"/>
    <property type="evidence" value="ECO:0007669"/>
    <property type="project" value="UniProtKB-SubCell"/>
</dbReference>
<sequence>MADTTIAGGRRRGIDRRSGPYTDRRGNRPYTDRRGKRHDIDRRGNRQDIDRRGNRPYTDRRGNRHDIDHRGSRHDIDQLGSRHDIGGPRGFDADLGEPFSNNDVHSHSEHKNYCTSKPNIIQKGECYPYRQTYNQNVSFKPYNRGDNTIWKNLDTKIGLVQNQLDVELSKYNRQSRNNIHQRDRSRGGYSNLKNSSCTVTESITGWYSINVTNAEEFDEVLKKIKIHISPVTFYPYNKQYSDNSLRFLVDDYKVAKALHNTSYKITQRDDRKLIIKVLPFIPKRNLISFTPISSEVREKMMEAVVTRYNPSTKILDLSQFHACSLFTNNQLFVPLNRPAVLLAALNMAAQYTKHDLYCLNLAKNYIYLGEGLTWIRRLFPELKVLDLADNKLSDLNELRSLLGYTVEVLNLSRNPVCNSMDKECYRRDVQKLFPMLINLDNLNMPCLLNFGTKLKMPINLGNSYPILQYGCNLIQSNPLITLVELFLTKYYEQYDDKMSRQMVLEAYHENATFSLSSCLLNTCNQGSLADYLPKSRNLLISGLNKNINSFIHKGKANILSILENLPKTKHDFGSFIIDVPFASSTIIQVVVNGVFAEEYNENHNYQVFRSFCRTFSLVPAVNGWVILSDMMLVTLVSSELMAESTKRFYIFKPTMTNNTYNRTSLQTTIQDTLPDVLSTLGFKTSIPKCPSSASFLSKELPPLSLPRNPQQTSACQTNFQTSVIQNLQSSHQQQNPPAAETVGILLNSQEFNSSCPMSNSKLSFPVNNTKPIKSEYFTTSTKMHLNSDSNIDNTNNELLMIKRFSNETGMNNKWSKKCLVDNNWDFAKATLCYSKLKSNIPSIAYEH</sequence>
<evidence type="ECO:0000313" key="12">
    <source>
        <dbReference type="Proteomes" id="UP001160148"/>
    </source>
</evidence>
<keyword evidence="12" id="KW-1185">Reference proteome</keyword>
<dbReference type="Pfam" id="PF03943">
    <property type="entry name" value="TAP_C"/>
    <property type="match status" value="1"/>
</dbReference>
<evidence type="ECO:0008006" key="13">
    <source>
        <dbReference type="Google" id="ProtNLM"/>
    </source>
</evidence>
<evidence type="ECO:0000256" key="4">
    <source>
        <dbReference type="ARBA" id="ARBA00022614"/>
    </source>
</evidence>
<feature type="domain" description="NTF2" evidence="9">
    <location>
        <begin position="482"/>
        <end position="633"/>
    </location>
</feature>
<feature type="domain" description="TAP-C" evidence="10">
    <location>
        <begin position="795"/>
        <end position="847"/>
    </location>
</feature>
<dbReference type="InterPro" id="IPR032710">
    <property type="entry name" value="NTF2-like_dom_sf"/>
</dbReference>
<dbReference type="Gene3D" id="1.10.8.10">
    <property type="entry name" value="DNA helicase RuvA subunit, C-terminal domain"/>
    <property type="match status" value="1"/>
</dbReference>
<dbReference type="InterPro" id="IPR035979">
    <property type="entry name" value="RBD_domain_sf"/>
</dbReference>
<dbReference type="SUPFAM" id="SSF52058">
    <property type="entry name" value="L domain-like"/>
    <property type="match status" value="1"/>
</dbReference>
<dbReference type="GO" id="GO:0003723">
    <property type="term" value="F:RNA binding"/>
    <property type="evidence" value="ECO:0007669"/>
    <property type="project" value="InterPro"/>
</dbReference>
<gene>
    <name evidence="11" type="ORF">MEUPH1_LOCUS19903</name>
</gene>
<dbReference type="InterPro" id="IPR018222">
    <property type="entry name" value="Nuclear_transport_factor_2_euk"/>
</dbReference>
<evidence type="ECO:0000313" key="11">
    <source>
        <dbReference type="EMBL" id="CAI6365160.1"/>
    </source>
</evidence>
<dbReference type="GO" id="GO:0005737">
    <property type="term" value="C:cytoplasm"/>
    <property type="evidence" value="ECO:0007669"/>
    <property type="project" value="InterPro"/>
</dbReference>
<keyword evidence="7" id="KW-0539">Nucleus</keyword>
<dbReference type="InterPro" id="IPR009060">
    <property type="entry name" value="UBA-like_sf"/>
</dbReference>
<organism evidence="11 12">
    <name type="scientific">Macrosiphum euphorbiae</name>
    <name type="common">potato aphid</name>
    <dbReference type="NCBI Taxonomy" id="13131"/>
    <lineage>
        <taxon>Eukaryota</taxon>
        <taxon>Metazoa</taxon>
        <taxon>Ecdysozoa</taxon>
        <taxon>Arthropoda</taxon>
        <taxon>Hexapoda</taxon>
        <taxon>Insecta</taxon>
        <taxon>Pterygota</taxon>
        <taxon>Neoptera</taxon>
        <taxon>Paraneoptera</taxon>
        <taxon>Hemiptera</taxon>
        <taxon>Sternorrhyncha</taxon>
        <taxon>Aphidomorpha</taxon>
        <taxon>Aphidoidea</taxon>
        <taxon>Aphididae</taxon>
        <taxon>Macrosiphini</taxon>
        <taxon>Macrosiphum</taxon>
    </lineage>
</organism>
<evidence type="ECO:0000256" key="6">
    <source>
        <dbReference type="ARBA" id="ARBA00022816"/>
    </source>
</evidence>
<proteinExistence type="inferred from homology"/>
<feature type="region of interest" description="Disordered" evidence="8">
    <location>
        <begin position="1"/>
        <end position="89"/>
    </location>
</feature>
<keyword evidence="3" id="KW-0813">Transport</keyword>
<evidence type="ECO:0000256" key="3">
    <source>
        <dbReference type="ARBA" id="ARBA00022448"/>
    </source>
</evidence>
<evidence type="ECO:0000256" key="2">
    <source>
        <dbReference type="ARBA" id="ARBA00009285"/>
    </source>
</evidence>
<dbReference type="Proteomes" id="UP001160148">
    <property type="component" value="Unassembled WGS sequence"/>
</dbReference>
<dbReference type="SUPFAM" id="SSF46934">
    <property type="entry name" value="UBA-like"/>
    <property type="match status" value="1"/>
</dbReference>
<comment type="caution">
    <text evidence="11">The sequence shown here is derived from an EMBL/GenBank/DDBJ whole genome shotgun (WGS) entry which is preliminary data.</text>
</comment>
<dbReference type="InterPro" id="IPR002075">
    <property type="entry name" value="NTF2_dom"/>
</dbReference>
<dbReference type="CDD" id="cd14342">
    <property type="entry name" value="UBA_TAP-C"/>
    <property type="match status" value="1"/>
</dbReference>
<dbReference type="PROSITE" id="PS51281">
    <property type="entry name" value="TAP_C"/>
    <property type="match status" value="1"/>
</dbReference>